<feature type="binding site" evidence="5">
    <location>
        <position position="20"/>
    </location>
    <ligand>
        <name>substrate</name>
    </ligand>
</feature>
<dbReference type="AlphaFoldDB" id="A0A9X4NMY5"/>
<proteinExistence type="inferred from homology"/>
<comment type="similarity">
    <text evidence="5">Belongs to the rhamnose mutarotase family.</text>
</comment>
<dbReference type="HAMAP" id="MF_01663">
    <property type="entry name" value="L_rham_rotase"/>
    <property type="match status" value="1"/>
</dbReference>
<protein>
    <recommendedName>
        <fullName evidence="5 6">L-rhamnose mutarotase</fullName>
        <ecNumber evidence="5 6">5.1.3.32</ecNumber>
    </recommendedName>
    <alternativeName>
        <fullName evidence="5">Rhamnose 1-epimerase</fullName>
    </alternativeName>
    <alternativeName>
        <fullName evidence="5">Type-3 mutarotase</fullName>
    </alternativeName>
</protein>
<evidence type="ECO:0000256" key="5">
    <source>
        <dbReference type="HAMAP-Rule" id="MF_01663"/>
    </source>
</evidence>
<dbReference type="Gene3D" id="3.30.70.100">
    <property type="match status" value="1"/>
</dbReference>
<feature type="active site" description="Proton donor" evidence="5">
    <location>
        <position position="24"/>
    </location>
</feature>
<evidence type="ECO:0000256" key="6">
    <source>
        <dbReference type="NCBIfam" id="TIGR02625"/>
    </source>
</evidence>
<reference evidence="7" key="1">
    <citation type="submission" date="2013-01" db="EMBL/GenBank/DDBJ databases">
        <title>Genome draft of Hydrogenophaga taeniospiralis 2K1.</title>
        <authorList>
            <person name="Gomila M."/>
            <person name="Lalucat J."/>
        </authorList>
    </citation>
    <scope>NUCLEOTIDE SEQUENCE</scope>
    <source>
        <strain evidence="7">CCUG 15921</strain>
    </source>
</reference>
<keyword evidence="2 5" id="KW-0413">Isomerase</keyword>
<evidence type="ECO:0000256" key="2">
    <source>
        <dbReference type="ARBA" id="ARBA00023235"/>
    </source>
</evidence>
<dbReference type="OrthoDB" id="9799608at2"/>
<dbReference type="PANTHER" id="PTHR34389:SF2">
    <property type="entry name" value="L-RHAMNOSE MUTAROTASE"/>
    <property type="match status" value="1"/>
</dbReference>
<feature type="binding site" evidence="5">
    <location>
        <begin position="78"/>
        <end position="79"/>
    </location>
    <ligand>
        <name>substrate</name>
    </ligand>
</feature>
<dbReference type="GO" id="GO:0062192">
    <property type="term" value="F:L-rhamnose mutarotase activity"/>
    <property type="evidence" value="ECO:0007669"/>
    <property type="project" value="UniProtKB-UniRule"/>
</dbReference>
<keyword evidence="4 5" id="KW-0684">Rhamnose metabolism</keyword>
<keyword evidence="8" id="KW-1185">Reference proteome</keyword>
<keyword evidence="1 5" id="KW-0963">Cytoplasm</keyword>
<name>A0A9X4NMY5_9BURK</name>
<dbReference type="PANTHER" id="PTHR34389">
    <property type="entry name" value="L-RHAMNOSE MUTAROTASE"/>
    <property type="match status" value="1"/>
</dbReference>
<dbReference type="EC" id="5.1.3.32" evidence="5 6"/>
<accession>A0A9X4NMY5</accession>
<comment type="function">
    <text evidence="5">Involved in the anomeric conversion of L-rhamnose.</text>
</comment>
<dbReference type="InterPro" id="IPR008000">
    <property type="entry name" value="Rham/fucose_mutarotase"/>
</dbReference>
<dbReference type="RefSeq" id="WP_068170321.1">
    <property type="nucleotide sequence ID" value="NZ_AOGK01000002.1"/>
</dbReference>
<comment type="pathway">
    <text evidence="5">Carbohydrate metabolism; L-rhamnose metabolism.</text>
</comment>
<dbReference type="EMBL" id="AOGK01000002">
    <property type="protein sequence ID" value="MDG5974200.1"/>
    <property type="molecule type" value="Genomic_DNA"/>
</dbReference>
<evidence type="ECO:0000256" key="3">
    <source>
        <dbReference type="ARBA" id="ARBA00023277"/>
    </source>
</evidence>
<comment type="caution">
    <text evidence="7">The sequence shown here is derived from an EMBL/GenBank/DDBJ whole genome shotgun (WGS) entry which is preliminary data.</text>
</comment>
<comment type="catalytic activity">
    <reaction evidence="5">
        <text>alpha-L-rhamnose = beta-L-rhamnose</text>
        <dbReference type="Rhea" id="RHEA:25584"/>
        <dbReference type="ChEBI" id="CHEBI:27586"/>
        <dbReference type="ChEBI" id="CHEBI:27907"/>
        <dbReference type="EC" id="5.1.3.32"/>
    </reaction>
</comment>
<feature type="binding site" evidence="5">
    <location>
        <position position="43"/>
    </location>
    <ligand>
        <name>substrate</name>
    </ligand>
</feature>
<organism evidence="7 8">
    <name type="scientific">Hydrogenophaga taeniospiralis CCUG 15921</name>
    <dbReference type="NCBI Taxonomy" id="1281780"/>
    <lineage>
        <taxon>Bacteria</taxon>
        <taxon>Pseudomonadati</taxon>
        <taxon>Pseudomonadota</taxon>
        <taxon>Betaproteobacteria</taxon>
        <taxon>Burkholderiales</taxon>
        <taxon>Comamonadaceae</taxon>
        <taxon>Hydrogenophaga</taxon>
    </lineage>
</organism>
<comment type="subcellular location">
    <subcellularLocation>
        <location evidence="5">Cytoplasm</location>
    </subcellularLocation>
</comment>
<dbReference type="NCBIfam" id="TIGR02625">
    <property type="entry name" value="YiiL_rotase"/>
    <property type="match status" value="1"/>
</dbReference>
<dbReference type="Pfam" id="PF05336">
    <property type="entry name" value="rhaM"/>
    <property type="match status" value="1"/>
</dbReference>
<evidence type="ECO:0000256" key="4">
    <source>
        <dbReference type="ARBA" id="ARBA00023308"/>
    </source>
</evidence>
<comment type="subunit">
    <text evidence="5">Homodimer.</text>
</comment>
<keyword evidence="3 5" id="KW-0119">Carbohydrate metabolism</keyword>
<gene>
    <name evidence="5" type="primary">rhaM</name>
    <name evidence="7" type="ORF">H010_02987</name>
</gene>
<dbReference type="SUPFAM" id="SSF54909">
    <property type="entry name" value="Dimeric alpha+beta barrel"/>
    <property type="match status" value="1"/>
</dbReference>
<dbReference type="GO" id="GO:0005737">
    <property type="term" value="C:cytoplasm"/>
    <property type="evidence" value="ECO:0007669"/>
    <property type="project" value="UniProtKB-SubCell"/>
</dbReference>
<dbReference type="GO" id="GO:0019301">
    <property type="term" value="P:rhamnose catabolic process"/>
    <property type="evidence" value="ECO:0007669"/>
    <property type="project" value="UniProtKB-UniRule"/>
</dbReference>
<evidence type="ECO:0000313" key="7">
    <source>
        <dbReference type="EMBL" id="MDG5974200.1"/>
    </source>
</evidence>
<dbReference type="InterPro" id="IPR013448">
    <property type="entry name" value="L-rhamnose_mutarotase"/>
</dbReference>
<sequence>MPTEKHAFRMFLNPGCVAEYHRRHDAIWPELVTLLKDAGIEDYSIYLDEEHLVLFAVLRRRAGHTMASLPQHPVMQRWWQHMSDIMRCHPDGSPVAEDLPCLFHLD</sequence>
<evidence type="ECO:0000313" key="8">
    <source>
        <dbReference type="Proteomes" id="UP001152876"/>
    </source>
</evidence>
<dbReference type="Proteomes" id="UP001152876">
    <property type="component" value="Unassembled WGS sequence"/>
</dbReference>
<dbReference type="InterPro" id="IPR011008">
    <property type="entry name" value="Dimeric_a/b-barrel"/>
</dbReference>
<evidence type="ECO:0000256" key="1">
    <source>
        <dbReference type="ARBA" id="ARBA00022490"/>
    </source>
</evidence>